<keyword evidence="5 9" id="KW-0472">Membrane</keyword>
<evidence type="ECO:0000256" key="6">
    <source>
        <dbReference type="ARBA" id="ARBA00023170"/>
    </source>
</evidence>
<dbReference type="PANTHER" id="PTHR11334">
    <property type="entry name" value="MAS-RELATED G-PROTEIN COUPLED RECEPTOR"/>
    <property type="match status" value="1"/>
</dbReference>
<keyword evidence="7 8" id="KW-0807">Transducer</keyword>
<feature type="domain" description="G-protein coupled receptors family 1 profile" evidence="10">
    <location>
        <begin position="62"/>
        <end position="288"/>
    </location>
</feature>
<accession>A0A6J0VCZ0</accession>
<gene>
    <name evidence="12" type="primary">LOC110091086</name>
</gene>
<dbReference type="Proteomes" id="UP001652642">
    <property type="component" value="Chromosome 4"/>
</dbReference>
<keyword evidence="11" id="KW-1185">Reference proteome</keyword>
<feature type="transmembrane region" description="Helical" evidence="9">
    <location>
        <begin position="82"/>
        <end position="109"/>
    </location>
</feature>
<keyword evidence="3 9" id="KW-1133">Transmembrane helix</keyword>
<comment type="subcellular location">
    <subcellularLocation>
        <location evidence="1">Membrane</location>
        <topology evidence="1">Multi-pass membrane protein</topology>
    </subcellularLocation>
</comment>
<keyword evidence="4 8" id="KW-0297">G-protein coupled receptor</keyword>
<dbReference type="GO" id="GO:0004930">
    <property type="term" value="F:G protein-coupled receptor activity"/>
    <property type="evidence" value="ECO:0007669"/>
    <property type="project" value="UniProtKB-KW"/>
</dbReference>
<dbReference type="Pfam" id="PF00001">
    <property type="entry name" value="7tm_1"/>
    <property type="match status" value="1"/>
</dbReference>
<evidence type="ECO:0000256" key="3">
    <source>
        <dbReference type="ARBA" id="ARBA00022989"/>
    </source>
</evidence>
<evidence type="ECO:0000313" key="12">
    <source>
        <dbReference type="RefSeq" id="XP_020670721.2"/>
    </source>
</evidence>
<evidence type="ECO:0000313" key="11">
    <source>
        <dbReference type="Proteomes" id="UP001652642"/>
    </source>
</evidence>
<keyword evidence="6 8" id="KW-0675">Receptor</keyword>
<feature type="transmembrane region" description="Helical" evidence="9">
    <location>
        <begin position="234"/>
        <end position="260"/>
    </location>
</feature>
<dbReference type="OrthoDB" id="9046321at2759"/>
<evidence type="ECO:0000256" key="1">
    <source>
        <dbReference type="ARBA" id="ARBA00004141"/>
    </source>
</evidence>
<evidence type="ECO:0000256" key="2">
    <source>
        <dbReference type="ARBA" id="ARBA00022692"/>
    </source>
</evidence>
<dbReference type="PRINTS" id="PR02108">
    <property type="entry name" value="MRGPCRFAMILY"/>
</dbReference>
<evidence type="ECO:0000256" key="8">
    <source>
        <dbReference type="RuleBase" id="RU000688"/>
    </source>
</evidence>
<feature type="transmembrane region" description="Helical" evidence="9">
    <location>
        <begin position="121"/>
        <end position="142"/>
    </location>
</feature>
<evidence type="ECO:0000259" key="10">
    <source>
        <dbReference type="PROSITE" id="PS50262"/>
    </source>
</evidence>
<dbReference type="RefSeq" id="XP_020670721.2">
    <property type="nucleotide sequence ID" value="XM_020815062.2"/>
</dbReference>
<keyword evidence="2 8" id="KW-0812">Transmembrane</keyword>
<dbReference type="InterPro" id="IPR000276">
    <property type="entry name" value="GPCR_Rhodpsn"/>
</dbReference>
<dbReference type="InParanoid" id="A0A6J0VCZ0"/>
<dbReference type="InterPro" id="IPR017452">
    <property type="entry name" value="GPCR_Rhodpsn_7TM"/>
</dbReference>
<dbReference type="AlphaFoldDB" id="A0A6J0VCZ0"/>
<proteinExistence type="inferred from homology"/>
<sequence length="329" mass="37857">MTNFSLLSLPFLDAGMEYNDILNGSWFSNYSSGISEYDNTFLVGIYITTGFTFLINLAGFVGNGMVIWLLGFHTKRNPFTIYILNLSVADFSILTALAGLNTCWLLGVLPGIYCSDSLHEFFYAFFSFMFSASQFLLTAISIDRCVCLSFPLWHKCHRPAHLSTIICAIIWILTFLISATPTITFLLTNRHYTYLRYYQFLLNAMLFTPVMFLSTLAMIIKVCLMSPQRRRGRLLTVILLALILFLLFALPMNFIEYFYFYTSYFDEYLYEYGLICVSLDSTINPLIYFLIGRRKRGRSRGSVKKILEKLFEEEGNCAETLEPTVQTEL</sequence>
<dbReference type="InterPro" id="IPR026234">
    <property type="entry name" value="MRGPCRFAMILY"/>
</dbReference>
<feature type="transmembrane region" description="Helical" evidence="9">
    <location>
        <begin position="162"/>
        <end position="188"/>
    </location>
</feature>
<dbReference type="Gene3D" id="1.20.1070.10">
    <property type="entry name" value="Rhodopsin 7-helix transmembrane proteins"/>
    <property type="match status" value="1"/>
</dbReference>
<evidence type="ECO:0000256" key="9">
    <source>
        <dbReference type="SAM" id="Phobius"/>
    </source>
</evidence>
<dbReference type="FunCoup" id="A0A6J0VCZ0">
    <property type="interactions" value="13"/>
</dbReference>
<feature type="transmembrane region" description="Helical" evidence="9">
    <location>
        <begin position="272"/>
        <end position="291"/>
    </location>
</feature>
<protein>
    <submittedName>
        <fullName evidence="12">Mas-related G-protein coupled receptor member H-like</fullName>
    </submittedName>
</protein>
<feature type="transmembrane region" description="Helical" evidence="9">
    <location>
        <begin position="200"/>
        <end position="222"/>
    </location>
</feature>
<feature type="transmembrane region" description="Helical" evidence="9">
    <location>
        <begin position="43"/>
        <end position="70"/>
    </location>
</feature>
<dbReference type="PRINTS" id="PR00237">
    <property type="entry name" value="GPCRRHODOPSN"/>
</dbReference>
<dbReference type="PROSITE" id="PS00237">
    <property type="entry name" value="G_PROTEIN_RECEP_F1_1"/>
    <property type="match status" value="1"/>
</dbReference>
<dbReference type="SUPFAM" id="SSF81321">
    <property type="entry name" value="Family A G protein-coupled receptor-like"/>
    <property type="match status" value="1"/>
</dbReference>
<evidence type="ECO:0000256" key="7">
    <source>
        <dbReference type="ARBA" id="ARBA00023224"/>
    </source>
</evidence>
<dbReference type="KEGG" id="pvt:110091086"/>
<dbReference type="GeneID" id="110091086"/>
<evidence type="ECO:0000256" key="4">
    <source>
        <dbReference type="ARBA" id="ARBA00023040"/>
    </source>
</evidence>
<name>A0A6J0VCZ0_9SAUR</name>
<dbReference type="PROSITE" id="PS50262">
    <property type="entry name" value="G_PROTEIN_RECEP_F1_2"/>
    <property type="match status" value="1"/>
</dbReference>
<organism evidence="11 12">
    <name type="scientific">Pogona vitticeps</name>
    <name type="common">central bearded dragon</name>
    <dbReference type="NCBI Taxonomy" id="103695"/>
    <lineage>
        <taxon>Eukaryota</taxon>
        <taxon>Metazoa</taxon>
        <taxon>Chordata</taxon>
        <taxon>Craniata</taxon>
        <taxon>Vertebrata</taxon>
        <taxon>Euteleostomi</taxon>
        <taxon>Lepidosauria</taxon>
        <taxon>Squamata</taxon>
        <taxon>Bifurcata</taxon>
        <taxon>Unidentata</taxon>
        <taxon>Episquamata</taxon>
        <taxon>Toxicofera</taxon>
        <taxon>Iguania</taxon>
        <taxon>Acrodonta</taxon>
        <taxon>Agamidae</taxon>
        <taxon>Amphibolurinae</taxon>
        <taxon>Pogona</taxon>
    </lineage>
</organism>
<dbReference type="PANTHER" id="PTHR11334:SF69">
    <property type="entry name" value="G-PROTEIN COUPLED RECEPTORS FAMILY 1 PROFILE DOMAIN-CONTAINING PROTEIN"/>
    <property type="match status" value="1"/>
</dbReference>
<comment type="similarity">
    <text evidence="8">Belongs to the G-protein coupled receptor 1 family.</text>
</comment>
<dbReference type="GO" id="GO:0005886">
    <property type="term" value="C:plasma membrane"/>
    <property type="evidence" value="ECO:0007669"/>
    <property type="project" value="UniProtKB-SubCell"/>
</dbReference>
<evidence type="ECO:0000256" key="5">
    <source>
        <dbReference type="ARBA" id="ARBA00023136"/>
    </source>
</evidence>
<reference evidence="12" key="1">
    <citation type="submission" date="2025-08" db="UniProtKB">
        <authorList>
            <consortium name="RefSeq"/>
        </authorList>
    </citation>
    <scope>IDENTIFICATION</scope>
</reference>